<keyword evidence="4" id="KW-1185">Reference proteome</keyword>
<dbReference type="AlphaFoldDB" id="A0AAD6FX42"/>
<feature type="coiled-coil region" evidence="1">
    <location>
        <begin position="37"/>
        <end position="101"/>
    </location>
</feature>
<keyword evidence="1" id="KW-0175">Coiled coil</keyword>
<comment type="caution">
    <text evidence="3">The sequence shown here is derived from an EMBL/GenBank/DDBJ whole genome shotgun (WGS) entry which is preliminary data.</text>
</comment>
<feature type="compositionally biased region" description="Polar residues" evidence="2">
    <location>
        <begin position="259"/>
        <end position="268"/>
    </location>
</feature>
<name>A0AAD6FX42_9TELE</name>
<organism evidence="3 4">
    <name type="scientific">Pogonophryne albipinna</name>
    <dbReference type="NCBI Taxonomy" id="1090488"/>
    <lineage>
        <taxon>Eukaryota</taxon>
        <taxon>Metazoa</taxon>
        <taxon>Chordata</taxon>
        <taxon>Craniata</taxon>
        <taxon>Vertebrata</taxon>
        <taxon>Euteleostomi</taxon>
        <taxon>Actinopterygii</taxon>
        <taxon>Neopterygii</taxon>
        <taxon>Teleostei</taxon>
        <taxon>Neoteleostei</taxon>
        <taxon>Acanthomorphata</taxon>
        <taxon>Eupercaria</taxon>
        <taxon>Perciformes</taxon>
        <taxon>Notothenioidei</taxon>
        <taxon>Pogonophryne</taxon>
    </lineage>
</organism>
<feature type="region of interest" description="Disordered" evidence="2">
    <location>
        <begin position="252"/>
        <end position="289"/>
    </location>
</feature>
<dbReference type="Proteomes" id="UP001219934">
    <property type="component" value="Unassembled WGS sequence"/>
</dbReference>
<sequence>MGEIYDSIMAEEKATRSKCYVLQRDKVSNHSAVNVMFNETRANNEGMDAENQNLEIQLKDLKKLDEESLDLQDIEGQLRLKDVLKNDHANLESEKRTLQAQNLVLCKTMGEVQRTLDQEEYWWRKCDEIKAETNKDLQENLDQLEKKLSKEQQLQTLKNHLVKEEKEALIHANSHLKQEIREVRYSLQGESNLDIALDSEERKELKVQHDALKKDLTELRKIASRERSQQEKCTALRGETVNLRRDQEVLRGNIRDQENLPSCSQAETKSPGLRHTFSTGSETEKSPHG</sequence>
<evidence type="ECO:0000256" key="1">
    <source>
        <dbReference type="SAM" id="Coils"/>
    </source>
</evidence>
<accession>A0AAD6FX42</accession>
<reference evidence="3" key="1">
    <citation type="submission" date="2022-11" db="EMBL/GenBank/DDBJ databases">
        <title>Chromosome-level genome of Pogonophryne albipinna.</title>
        <authorList>
            <person name="Jo E."/>
        </authorList>
    </citation>
    <scope>NUCLEOTIDE SEQUENCE</scope>
    <source>
        <strain evidence="3">SGF0006</strain>
        <tissue evidence="3">Muscle</tissue>
    </source>
</reference>
<dbReference type="EMBL" id="JAPTMU010000001">
    <property type="protein sequence ID" value="KAJ4949429.1"/>
    <property type="molecule type" value="Genomic_DNA"/>
</dbReference>
<evidence type="ECO:0000313" key="4">
    <source>
        <dbReference type="Proteomes" id="UP001219934"/>
    </source>
</evidence>
<proteinExistence type="predicted"/>
<gene>
    <name evidence="3" type="ORF">JOQ06_020944</name>
</gene>
<feature type="coiled-coil region" evidence="1">
    <location>
        <begin position="127"/>
        <end position="167"/>
    </location>
</feature>
<protein>
    <submittedName>
        <fullName evidence="3">Uncharacterized protein</fullName>
    </submittedName>
</protein>
<evidence type="ECO:0000256" key="2">
    <source>
        <dbReference type="SAM" id="MobiDB-lite"/>
    </source>
</evidence>
<evidence type="ECO:0000313" key="3">
    <source>
        <dbReference type="EMBL" id="KAJ4949429.1"/>
    </source>
</evidence>